<dbReference type="EMBL" id="CP097330">
    <property type="protein sequence ID" value="URF03978.1"/>
    <property type="molecule type" value="Genomic_DNA"/>
</dbReference>
<feature type="coiled-coil region" evidence="2">
    <location>
        <begin position="93"/>
        <end position="120"/>
    </location>
</feature>
<dbReference type="GO" id="GO:0003700">
    <property type="term" value="F:DNA-binding transcription factor activity"/>
    <property type="evidence" value="ECO:0007669"/>
    <property type="project" value="InterPro"/>
</dbReference>
<evidence type="ECO:0000256" key="1">
    <source>
        <dbReference type="ARBA" id="ARBA00023125"/>
    </source>
</evidence>
<keyword evidence="1" id="KW-0238">DNA-binding</keyword>
<dbReference type="Gene3D" id="1.10.1660.10">
    <property type="match status" value="1"/>
</dbReference>
<dbReference type="AlphaFoldDB" id="A0AAE9HY37"/>
<dbReference type="GO" id="GO:0045893">
    <property type="term" value="P:positive regulation of DNA-templated transcription"/>
    <property type="evidence" value="ECO:0007669"/>
    <property type="project" value="InterPro"/>
</dbReference>
<dbReference type="SUPFAM" id="SSF46955">
    <property type="entry name" value="Putative DNA-binding domain"/>
    <property type="match status" value="1"/>
</dbReference>
<dbReference type="CDD" id="cd04784">
    <property type="entry name" value="HTH_CadR-PbrR"/>
    <property type="match status" value="1"/>
</dbReference>
<feature type="domain" description="HTH merR-type" evidence="3">
    <location>
        <begin position="2"/>
        <end position="71"/>
    </location>
</feature>
<dbReference type="GO" id="GO:0046872">
    <property type="term" value="F:metal ion binding"/>
    <property type="evidence" value="ECO:0007669"/>
    <property type="project" value="InterPro"/>
</dbReference>
<dbReference type="PANTHER" id="PTHR30204">
    <property type="entry name" value="REDOX-CYCLING DRUG-SENSING TRANSCRIPTIONAL ACTIVATOR SOXR"/>
    <property type="match status" value="1"/>
</dbReference>
<dbReference type="InterPro" id="IPR000551">
    <property type="entry name" value="MerR-type_HTH_dom"/>
</dbReference>
<dbReference type="InterPro" id="IPR047057">
    <property type="entry name" value="MerR_fam"/>
</dbReference>
<keyword evidence="2" id="KW-0175">Coiled coil</keyword>
<dbReference type="RefSeq" id="WP_250024838.1">
    <property type="nucleotide sequence ID" value="NZ_CP097330.1"/>
</dbReference>
<dbReference type="NCBIfam" id="TIGR02047">
    <property type="entry name" value="CadR-PbrR"/>
    <property type="match status" value="1"/>
</dbReference>
<name>A0AAE9HY37_9BURK</name>
<dbReference type="GO" id="GO:0003677">
    <property type="term" value="F:DNA binding"/>
    <property type="evidence" value="ECO:0007669"/>
    <property type="project" value="UniProtKB-KW"/>
</dbReference>
<dbReference type="InterPro" id="IPR009061">
    <property type="entry name" value="DNA-bd_dom_put_sf"/>
</dbReference>
<sequence>MVMKIGELAERAECLVQTIRYYEKEGLLPEPLRSSGNYRLYGESHIERLQFIRHCRTLAMPLEEIRALLRYRDIPTQDCAEINNLIDQHVRQVEERILELQALKLQLDTLRQKCAGARSIETCGILRDLAGCLDHSK</sequence>
<dbReference type="KEGG" id="ccam:M5D45_16055"/>
<evidence type="ECO:0000313" key="5">
    <source>
        <dbReference type="Proteomes" id="UP001056132"/>
    </source>
</evidence>
<evidence type="ECO:0000259" key="3">
    <source>
        <dbReference type="PROSITE" id="PS50937"/>
    </source>
</evidence>
<evidence type="ECO:0000256" key="2">
    <source>
        <dbReference type="SAM" id="Coils"/>
    </source>
</evidence>
<gene>
    <name evidence="4" type="primary">cadR</name>
    <name evidence="4" type="ORF">M5D45_16055</name>
</gene>
<dbReference type="SMART" id="SM00422">
    <property type="entry name" value="HTH_MERR"/>
    <property type="match status" value="1"/>
</dbReference>
<dbReference type="Pfam" id="PF13411">
    <property type="entry name" value="MerR_1"/>
    <property type="match status" value="1"/>
</dbReference>
<dbReference type="PROSITE" id="PS50937">
    <property type="entry name" value="HTH_MERR_2"/>
    <property type="match status" value="1"/>
</dbReference>
<dbReference type="PRINTS" id="PR00040">
    <property type="entry name" value="HTHMERR"/>
</dbReference>
<dbReference type="Proteomes" id="UP001056132">
    <property type="component" value="Chromosome 1"/>
</dbReference>
<protein>
    <submittedName>
        <fullName evidence="4">Cd(II)/Pb(II)-responsive transcriptional regulator</fullName>
    </submittedName>
</protein>
<reference evidence="4" key="1">
    <citation type="journal article" date="2022" name="Microbiol. Resour. Announc.">
        <title>Genome Sequence of Cupriavidus campinensis Strain G5, a Member of a Bacterial Consortium Capable of Polyethylene Degradation.</title>
        <authorList>
            <person name="Schneider B."/>
            <person name="Pfeiffer F."/>
            <person name="Dyall-Smith M."/>
            <person name="Kunte H.J."/>
        </authorList>
    </citation>
    <scope>NUCLEOTIDE SEQUENCE</scope>
    <source>
        <strain evidence="4">G5</strain>
    </source>
</reference>
<evidence type="ECO:0000313" key="4">
    <source>
        <dbReference type="EMBL" id="URF03978.1"/>
    </source>
</evidence>
<reference evidence="4" key="2">
    <citation type="submission" date="2022-05" db="EMBL/GenBank/DDBJ databases">
        <authorList>
            <person name="Kunte H.-J."/>
        </authorList>
    </citation>
    <scope>NUCLEOTIDE SEQUENCE</scope>
    <source>
        <strain evidence="4">G5</strain>
    </source>
</reference>
<organism evidence="4 5">
    <name type="scientific">Cupriavidus campinensis</name>
    <dbReference type="NCBI Taxonomy" id="151783"/>
    <lineage>
        <taxon>Bacteria</taxon>
        <taxon>Pseudomonadati</taxon>
        <taxon>Pseudomonadota</taxon>
        <taxon>Betaproteobacteria</taxon>
        <taxon>Burkholderiales</taxon>
        <taxon>Burkholderiaceae</taxon>
        <taxon>Cupriavidus</taxon>
    </lineage>
</organism>
<proteinExistence type="predicted"/>
<dbReference type="PANTHER" id="PTHR30204:SF92">
    <property type="entry name" value="HTH-TYPE TRANSCRIPTIONAL REGULATOR ZNTR"/>
    <property type="match status" value="1"/>
</dbReference>
<dbReference type="InterPro" id="IPR011791">
    <property type="entry name" value="CadR-PbrR"/>
</dbReference>
<accession>A0AAE9HY37</accession>